<dbReference type="Gene3D" id="3.40.1090.10">
    <property type="entry name" value="Cytosolic phospholipase A2 catalytic domain"/>
    <property type="match status" value="2"/>
</dbReference>
<keyword evidence="3 4" id="KW-0443">Lipid metabolism</keyword>
<dbReference type="RefSeq" id="WP_076658618.1">
    <property type="nucleotide sequence ID" value="NZ_FTPR01000001.1"/>
</dbReference>
<evidence type="ECO:0000256" key="3">
    <source>
        <dbReference type="ARBA" id="ARBA00023098"/>
    </source>
</evidence>
<dbReference type="EMBL" id="FTPR01000001">
    <property type="protein sequence ID" value="SIT79935.1"/>
    <property type="molecule type" value="Genomic_DNA"/>
</dbReference>
<dbReference type="PROSITE" id="PS51635">
    <property type="entry name" value="PNPLA"/>
    <property type="match status" value="1"/>
</dbReference>
<dbReference type="InterPro" id="IPR002641">
    <property type="entry name" value="PNPLA_dom"/>
</dbReference>
<feature type="active site" description="Proton acceptor" evidence="4">
    <location>
        <position position="168"/>
    </location>
</feature>
<dbReference type="GO" id="GO:0016787">
    <property type="term" value="F:hydrolase activity"/>
    <property type="evidence" value="ECO:0007669"/>
    <property type="project" value="UniProtKB-UniRule"/>
</dbReference>
<dbReference type="Pfam" id="PF01734">
    <property type="entry name" value="Patatin"/>
    <property type="match status" value="1"/>
</dbReference>
<sequence>MHSIALALGAGGARGLAHIHAVRAFDELGVKPKAIAGTSMGSIIGAAACAGMRADAITDHVLSKISNPLSLINDAFRTRATSIKRFFEEGGPRIGELNLERILDVVLPDAIPESFEELAIPLKIAATDFYGARTAVFADGPLRSAMAASAAMPAVFLPVTRNGRYHIDGSATNPCPLDLVQDDADHVIAIDVSGGTSGDPKERPSKIDAVYGSNQMMQMSIVQNAAKQYPETVLLRPPVDSYRALDLLKAKEILNQTAALCEQVKHEIDRLSA</sequence>
<evidence type="ECO:0000256" key="4">
    <source>
        <dbReference type="PROSITE-ProRule" id="PRU01161"/>
    </source>
</evidence>
<dbReference type="InterPro" id="IPR050301">
    <property type="entry name" value="NTE"/>
</dbReference>
<feature type="active site" description="Nucleophile" evidence="4">
    <location>
        <position position="39"/>
    </location>
</feature>
<gene>
    <name evidence="6" type="ORF">SAMN05421665_1027</name>
</gene>
<protein>
    <submittedName>
        <fullName evidence="6">NTE family protein</fullName>
    </submittedName>
</protein>
<dbReference type="PANTHER" id="PTHR14226">
    <property type="entry name" value="NEUROPATHY TARGET ESTERASE/SWISS CHEESE D.MELANOGASTER"/>
    <property type="match status" value="1"/>
</dbReference>
<dbReference type="InterPro" id="IPR016035">
    <property type="entry name" value="Acyl_Trfase/lysoPLipase"/>
</dbReference>
<accession>A0A1R3WPS4</accession>
<feature type="domain" description="PNPLA" evidence="5">
    <location>
        <begin position="6"/>
        <end position="181"/>
    </location>
</feature>
<comment type="caution">
    <text evidence="4">Lacks conserved residue(s) required for the propagation of feature annotation.</text>
</comment>
<keyword evidence="7" id="KW-1185">Reference proteome</keyword>
<evidence type="ECO:0000259" key="5">
    <source>
        <dbReference type="PROSITE" id="PS51635"/>
    </source>
</evidence>
<dbReference type="PANTHER" id="PTHR14226:SF29">
    <property type="entry name" value="NEUROPATHY TARGET ESTERASE SWS"/>
    <property type="match status" value="1"/>
</dbReference>
<dbReference type="AlphaFoldDB" id="A0A1R3WPS4"/>
<dbReference type="OrthoDB" id="5290098at2"/>
<name>A0A1R3WPS4_9RHOB</name>
<evidence type="ECO:0000256" key="2">
    <source>
        <dbReference type="ARBA" id="ARBA00022963"/>
    </source>
</evidence>
<organism evidence="6 7">
    <name type="scientific">Yoonia rosea</name>
    <dbReference type="NCBI Taxonomy" id="287098"/>
    <lineage>
        <taxon>Bacteria</taxon>
        <taxon>Pseudomonadati</taxon>
        <taxon>Pseudomonadota</taxon>
        <taxon>Alphaproteobacteria</taxon>
        <taxon>Rhodobacterales</taxon>
        <taxon>Paracoccaceae</taxon>
        <taxon>Yoonia</taxon>
    </lineage>
</organism>
<dbReference type="GO" id="GO:0016042">
    <property type="term" value="P:lipid catabolic process"/>
    <property type="evidence" value="ECO:0007669"/>
    <property type="project" value="UniProtKB-UniRule"/>
</dbReference>
<evidence type="ECO:0000313" key="6">
    <source>
        <dbReference type="EMBL" id="SIT79935.1"/>
    </source>
</evidence>
<feature type="short sequence motif" description="GXSXG" evidence="4">
    <location>
        <begin position="37"/>
        <end position="41"/>
    </location>
</feature>
<reference evidence="7" key="1">
    <citation type="submission" date="2017-01" db="EMBL/GenBank/DDBJ databases">
        <authorList>
            <person name="Varghese N."/>
            <person name="Submissions S."/>
        </authorList>
    </citation>
    <scope>NUCLEOTIDE SEQUENCE [LARGE SCALE GENOMIC DNA]</scope>
    <source>
        <strain evidence="7">DSM 29591</strain>
    </source>
</reference>
<dbReference type="SUPFAM" id="SSF52151">
    <property type="entry name" value="FabD/lysophospholipase-like"/>
    <property type="match status" value="1"/>
</dbReference>
<evidence type="ECO:0000313" key="7">
    <source>
        <dbReference type="Proteomes" id="UP000186997"/>
    </source>
</evidence>
<dbReference type="STRING" id="287098.SAMN05421665_1027"/>
<proteinExistence type="predicted"/>
<dbReference type="Proteomes" id="UP000186997">
    <property type="component" value="Unassembled WGS sequence"/>
</dbReference>
<keyword evidence="2 4" id="KW-0442">Lipid degradation</keyword>
<keyword evidence="1 4" id="KW-0378">Hydrolase</keyword>
<evidence type="ECO:0000256" key="1">
    <source>
        <dbReference type="ARBA" id="ARBA00022801"/>
    </source>
</evidence>